<dbReference type="InterPro" id="IPR003661">
    <property type="entry name" value="HisK_dim/P_dom"/>
</dbReference>
<keyword evidence="7" id="KW-0547">Nucleotide-binding</keyword>
<keyword evidence="7" id="KW-0067">ATP-binding</keyword>
<feature type="domain" description="Histidine kinase" evidence="6">
    <location>
        <begin position="287"/>
        <end position="507"/>
    </location>
</feature>
<dbReference type="EC" id="2.7.13.3" evidence="2"/>
<keyword evidence="5" id="KW-0418">Kinase</keyword>
<dbReference type="CDD" id="cd00082">
    <property type="entry name" value="HisKA"/>
    <property type="match status" value="1"/>
</dbReference>
<comment type="catalytic activity">
    <reaction evidence="1">
        <text>ATP + protein L-histidine = ADP + protein N-phospho-L-histidine.</text>
        <dbReference type="EC" id="2.7.13.3"/>
    </reaction>
</comment>
<keyword evidence="4" id="KW-0808">Transferase</keyword>
<evidence type="ECO:0000313" key="8">
    <source>
        <dbReference type="Proteomes" id="UP001069802"/>
    </source>
</evidence>
<name>A0ABT4LLC4_9PROT</name>
<keyword evidence="3" id="KW-0597">Phosphoprotein</keyword>
<dbReference type="SMART" id="SM00388">
    <property type="entry name" value="HisKA"/>
    <property type="match status" value="1"/>
</dbReference>
<evidence type="ECO:0000256" key="5">
    <source>
        <dbReference type="ARBA" id="ARBA00022777"/>
    </source>
</evidence>
<accession>A0ABT4LLC4</accession>
<dbReference type="InterPro" id="IPR036890">
    <property type="entry name" value="HATPase_C_sf"/>
</dbReference>
<dbReference type="GO" id="GO:0005524">
    <property type="term" value="F:ATP binding"/>
    <property type="evidence" value="ECO:0007669"/>
    <property type="project" value="UniProtKB-KW"/>
</dbReference>
<dbReference type="SUPFAM" id="SSF47384">
    <property type="entry name" value="Homodimeric domain of signal transducing histidine kinase"/>
    <property type="match status" value="1"/>
</dbReference>
<sequence>MQPTIKELLPHFQNWQDLSAFNRLSTPIWVFNMTDHNIWWGNEAALHFWEAETLADLVARDFSTDSIIVRTRLQEIFSHTSQGERVEEHWTLYPNGSPKMVVMTFTPVMVEDDKKAVLIEATLQSPDVLDHRAQRILEAVRYTPLMISTFAMDGRLLAQNPAAANVHDQGNNTQITLETRYNDPEILKRILGRYKNRKRFRTDLMVQTSLGERWHTLTAEIGLDPVSGGKVVVITEEDITQRVQAEEDLHRLNLDLEKRVTERTRKLSLAQQEAETANESKGNFLATMSHELRTPLNAIIGFTEMLRHQIYGPVNDRQVNALKDIDQSARHLLELINELLDASTIEQGELKLYEEQFDLDQLVNYCRATFEIETIKKDQTFKLNNAVSGLSMLGDARRFRQILTNLLANAVKYTPEGGDISLVIARDKHLKLVFTVSDNGIGIPENRLHDVCKAFTQAASSSWAAGKGVGLGLYITSQLVAAHGGELKISSKEGKGTKVSVIVPREKILD</sequence>
<evidence type="ECO:0000256" key="3">
    <source>
        <dbReference type="ARBA" id="ARBA00022553"/>
    </source>
</evidence>
<dbReference type="Proteomes" id="UP001069802">
    <property type="component" value="Unassembled WGS sequence"/>
</dbReference>
<protein>
    <recommendedName>
        <fullName evidence="2">histidine kinase</fullName>
        <ecNumber evidence="2">2.7.13.3</ecNumber>
    </recommendedName>
</protein>
<comment type="caution">
    <text evidence="7">The sequence shown here is derived from an EMBL/GenBank/DDBJ whole genome shotgun (WGS) entry which is preliminary data.</text>
</comment>
<evidence type="ECO:0000259" key="6">
    <source>
        <dbReference type="PROSITE" id="PS50109"/>
    </source>
</evidence>
<dbReference type="InterPro" id="IPR003594">
    <property type="entry name" value="HATPase_dom"/>
</dbReference>
<dbReference type="InterPro" id="IPR004358">
    <property type="entry name" value="Sig_transdc_His_kin-like_C"/>
</dbReference>
<dbReference type="RefSeq" id="WP_269424033.1">
    <property type="nucleotide sequence ID" value="NZ_JAPWGY010000004.1"/>
</dbReference>
<proteinExistence type="predicted"/>
<dbReference type="InterPro" id="IPR036097">
    <property type="entry name" value="HisK_dim/P_sf"/>
</dbReference>
<dbReference type="SMART" id="SM00387">
    <property type="entry name" value="HATPase_c"/>
    <property type="match status" value="1"/>
</dbReference>
<organism evidence="7 8">
    <name type="scientific">Kiloniella laminariae</name>
    <dbReference type="NCBI Taxonomy" id="454162"/>
    <lineage>
        <taxon>Bacteria</taxon>
        <taxon>Pseudomonadati</taxon>
        <taxon>Pseudomonadota</taxon>
        <taxon>Alphaproteobacteria</taxon>
        <taxon>Rhodospirillales</taxon>
        <taxon>Kiloniellaceae</taxon>
        <taxon>Kiloniella</taxon>
    </lineage>
</organism>
<dbReference type="PRINTS" id="PR00344">
    <property type="entry name" value="BCTRLSENSOR"/>
</dbReference>
<evidence type="ECO:0000313" key="7">
    <source>
        <dbReference type="EMBL" id="MCZ4281882.1"/>
    </source>
</evidence>
<reference evidence="7" key="1">
    <citation type="submission" date="2022-12" db="EMBL/GenBank/DDBJ databases">
        <title>Bacterial isolates from different developmental stages of Nematostella vectensis.</title>
        <authorList>
            <person name="Fraune S."/>
        </authorList>
    </citation>
    <scope>NUCLEOTIDE SEQUENCE</scope>
    <source>
        <strain evidence="7">G21630-S1</strain>
    </source>
</reference>
<dbReference type="PANTHER" id="PTHR43047:SF72">
    <property type="entry name" value="OSMOSENSING HISTIDINE PROTEIN KINASE SLN1"/>
    <property type="match status" value="1"/>
</dbReference>
<dbReference type="Gene3D" id="3.30.565.10">
    <property type="entry name" value="Histidine kinase-like ATPase, C-terminal domain"/>
    <property type="match status" value="1"/>
</dbReference>
<evidence type="ECO:0000256" key="4">
    <source>
        <dbReference type="ARBA" id="ARBA00022679"/>
    </source>
</evidence>
<dbReference type="PANTHER" id="PTHR43047">
    <property type="entry name" value="TWO-COMPONENT HISTIDINE PROTEIN KINASE"/>
    <property type="match status" value="1"/>
</dbReference>
<dbReference type="Pfam" id="PF00512">
    <property type="entry name" value="HisKA"/>
    <property type="match status" value="1"/>
</dbReference>
<dbReference type="SUPFAM" id="SSF55874">
    <property type="entry name" value="ATPase domain of HSP90 chaperone/DNA topoisomerase II/histidine kinase"/>
    <property type="match status" value="1"/>
</dbReference>
<dbReference type="InterPro" id="IPR005467">
    <property type="entry name" value="His_kinase_dom"/>
</dbReference>
<evidence type="ECO:0000256" key="1">
    <source>
        <dbReference type="ARBA" id="ARBA00000085"/>
    </source>
</evidence>
<dbReference type="Gene3D" id="1.10.287.130">
    <property type="match status" value="1"/>
</dbReference>
<dbReference type="Pfam" id="PF02518">
    <property type="entry name" value="HATPase_c"/>
    <property type="match status" value="1"/>
</dbReference>
<gene>
    <name evidence="7" type="ORF">O4H49_13910</name>
</gene>
<dbReference type="EMBL" id="JAPWGY010000004">
    <property type="protein sequence ID" value="MCZ4281882.1"/>
    <property type="molecule type" value="Genomic_DNA"/>
</dbReference>
<dbReference type="PROSITE" id="PS50109">
    <property type="entry name" value="HIS_KIN"/>
    <property type="match status" value="1"/>
</dbReference>
<evidence type="ECO:0000256" key="2">
    <source>
        <dbReference type="ARBA" id="ARBA00012438"/>
    </source>
</evidence>
<keyword evidence="8" id="KW-1185">Reference proteome</keyword>